<dbReference type="InterPro" id="IPR005130">
    <property type="entry name" value="Ser_deHydtase-like_asu"/>
</dbReference>
<dbReference type="EMBL" id="JBGLYH010000087">
    <property type="protein sequence ID" value="MEZ7198696.1"/>
    <property type="molecule type" value="Genomic_DNA"/>
</dbReference>
<comment type="similarity">
    <text evidence="1">Belongs to the UPF0597 family.</text>
</comment>
<reference evidence="3 4" key="1">
    <citation type="submission" date="2024-08" db="EMBL/GenBank/DDBJ databases">
        <title>Sulfate-reducing bacteria isolated from formation water of the oil field in Kazakhstan and description of Pseudodesulfovibrio sp.</title>
        <authorList>
            <person name="Bidzhieva S.K."/>
            <person name="Tourova T.P."/>
            <person name="Grouzdev D.S."/>
            <person name="Beletsky A.V."/>
            <person name="Sokolova D.S."/>
            <person name="Samigullina S.R."/>
            <person name="Poltaraus A.B."/>
            <person name="Avtukh A.N."/>
            <person name="Tereshina V.M."/>
            <person name="Zhaparov N.S."/>
            <person name="Mardanov A.V."/>
            <person name="Nazina T.N."/>
        </authorList>
    </citation>
    <scope>NUCLEOTIDE SEQUENCE [LARGE SCALE GENOMIC DNA]</scope>
    <source>
        <strain evidence="3 4">9FUS</strain>
    </source>
</reference>
<dbReference type="RefSeq" id="WP_371388179.1">
    <property type="nucleotide sequence ID" value="NZ_JBGLYH010000087.1"/>
</dbReference>
<proteinExistence type="inferred from homology"/>
<feature type="domain" description="Serine dehydratase-like alpha subunit" evidence="2">
    <location>
        <begin position="86"/>
        <end position="428"/>
    </location>
</feature>
<dbReference type="Proteomes" id="UP001568698">
    <property type="component" value="Unassembled WGS sequence"/>
</dbReference>
<dbReference type="Pfam" id="PF03313">
    <property type="entry name" value="SDH_alpha"/>
    <property type="match status" value="1"/>
</dbReference>
<dbReference type="InterPro" id="IPR021144">
    <property type="entry name" value="UPF0597"/>
</dbReference>
<sequence>MSFTVKDVLSIQVAPALGCTEPVAIALGAASAVSLLPGKRFDSLEVAVDPNVYKNGLAVSIPGAGGLSGLDTAAALGAAGGDPALRLEVLQSVTEEDVKTAKQALAEGRVHVTLIKDRQGLLIRSKAVAGDAVAESVIEGLHDNIVSLTLNGKPVESPLIRVKADGAPSPVAAMEAWLKTLTLNELMALTDELDEDDLAFLREGVDVNMRLAEQGLKYGLGLGVGKTLERLCRQGLIKKDMMLAARILASAAADARMSGASLPAMSSAGSGNHGLTAILPIWAVKDYVEGVEIKDVLEAVALSHIVTAFVKAHTGRLSAICGCSVAAGAGATAGITFLLGGDAHHIAGAIKNLLEDLAGIICDGAKTGCALKLATAAGTAVQAALFSLQGVNVHHTDGIIGISSEDTMRNVGTLAVDGMIQTDQTILQIMLEKRFNNI</sequence>
<accession>A0ABV4K713</accession>
<evidence type="ECO:0000313" key="4">
    <source>
        <dbReference type="Proteomes" id="UP001568698"/>
    </source>
</evidence>
<gene>
    <name evidence="3" type="ORF">AB6M95_18255</name>
</gene>
<keyword evidence="4" id="KW-1185">Reference proteome</keyword>
<name>A0ABV4K713_9BACT</name>
<evidence type="ECO:0000259" key="2">
    <source>
        <dbReference type="Pfam" id="PF03313"/>
    </source>
</evidence>
<dbReference type="PIRSF" id="PIRSF006054">
    <property type="entry name" value="UCP006054"/>
    <property type="match status" value="1"/>
</dbReference>
<protein>
    <recommendedName>
        <fullName evidence="1">UPF0597 protein AB6M95_18255</fullName>
    </recommendedName>
</protein>
<comment type="caution">
    <text evidence="3">The sequence shown here is derived from an EMBL/GenBank/DDBJ whole genome shotgun (WGS) entry which is preliminary data.</text>
</comment>
<organism evidence="3 4">
    <name type="scientific">Pseudodesulfovibrio karagichevae</name>
    <dbReference type="NCBI Taxonomy" id="3239305"/>
    <lineage>
        <taxon>Bacteria</taxon>
        <taxon>Pseudomonadati</taxon>
        <taxon>Thermodesulfobacteriota</taxon>
        <taxon>Desulfovibrionia</taxon>
        <taxon>Desulfovibrionales</taxon>
        <taxon>Desulfovibrionaceae</taxon>
    </lineage>
</organism>
<dbReference type="PANTHER" id="PTHR30501:SF2">
    <property type="entry name" value="UPF0597 PROTEIN YHAM"/>
    <property type="match status" value="1"/>
</dbReference>
<dbReference type="HAMAP" id="MF_01845">
    <property type="entry name" value="UPF0597"/>
    <property type="match status" value="1"/>
</dbReference>
<evidence type="ECO:0000256" key="1">
    <source>
        <dbReference type="HAMAP-Rule" id="MF_01845"/>
    </source>
</evidence>
<dbReference type="PANTHER" id="PTHR30501">
    <property type="entry name" value="UPF0597 PROTEIN YHAM"/>
    <property type="match status" value="1"/>
</dbReference>
<evidence type="ECO:0000313" key="3">
    <source>
        <dbReference type="EMBL" id="MEZ7198696.1"/>
    </source>
</evidence>